<feature type="transmembrane region" description="Helical" evidence="5">
    <location>
        <begin position="329"/>
        <end position="346"/>
    </location>
</feature>
<dbReference type="InterPro" id="IPR011701">
    <property type="entry name" value="MFS"/>
</dbReference>
<feature type="transmembrane region" description="Helical" evidence="5">
    <location>
        <begin position="419"/>
        <end position="437"/>
    </location>
</feature>
<feature type="transmembrane region" description="Helical" evidence="5">
    <location>
        <begin position="183"/>
        <end position="204"/>
    </location>
</feature>
<keyword evidence="2 5" id="KW-0812">Transmembrane</keyword>
<feature type="transmembrane region" description="Helical" evidence="5">
    <location>
        <begin position="28"/>
        <end position="52"/>
    </location>
</feature>
<feature type="transmembrane region" description="Helical" evidence="5">
    <location>
        <begin position="96"/>
        <end position="114"/>
    </location>
</feature>
<dbReference type="PANTHER" id="PTHR23508">
    <property type="entry name" value="CARBOXYLIC ACID TRANSPORTER PROTEIN HOMOLOG"/>
    <property type="match status" value="1"/>
</dbReference>
<comment type="subcellular location">
    <subcellularLocation>
        <location evidence="1">Membrane</location>
        <topology evidence="1">Multi-pass membrane protein</topology>
    </subcellularLocation>
</comment>
<feature type="transmembrane region" description="Helical" evidence="5">
    <location>
        <begin position="387"/>
        <end position="407"/>
    </location>
</feature>
<gene>
    <name evidence="7" type="ORF">MW290_13490</name>
</gene>
<dbReference type="PROSITE" id="PS00216">
    <property type="entry name" value="SUGAR_TRANSPORT_1"/>
    <property type="match status" value="1"/>
</dbReference>
<evidence type="ECO:0000313" key="8">
    <source>
        <dbReference type="Proteomes" id="UP001056201"/>
    </source>
</evidence>
<dbReference type="EMBL" id="CP097635">
    <property type="protein sequence ID" value="URI06901.1"/>
    <property type="molecule type" value="Genomic_DNA"/>
</dbReference>
<evidence type="ECO:0000256" key="4">
    <source>
        <dbReference type="ARBA" id="ARBA00023136"/>
    </source>
</evidence>
<dbReference type="Gene3D" id="1.20.1250.20">
    <property type="entry name" value="MFS general substrate transporter like domains"/>
    <property type="match status" value="1"/>
</dbReference>
<dbReference type="InterPro" id="IPR036259">
    <property type="entry name" value="MFS_trans_sf"/>
</dbReference>
<dbReference type="SUPFAM" id="SSF103473">
    <property type="entry name" value="MFS general substrate transporter"/>
    <property type="match status" value="1"/>
</dbReference>
<dbReference type="Pfam" id="PF07690">
    <property type="entry name" value="MFS_1"/>
    <property type="match status" value="1"/>
</dbReference>
<reference evidence="7" key="1">
    <citation type="submission" date="2022-05" db="EMBL/GenBank/DDBJ databases">
        <title>An RpoN-dependent PEP-CTERM gene is involved in floc formation of an Aquincola tertiaricarbonis strain.</title>
        <authorList>
            <person name="Qiu D."/>
            <person name="Xia M."/>
        </authorList>
    </citation>
    <scope>NUCLEOTIDE SEQUENCE</scope>
    <source>
        <strain evidence="7">RN12</strain>
    </source>
</reference>
<proteinExistence type="predicted"/>
<keyword evidence="8" id="KW-1185">Reference proteome</keyword>
<name>A0ABY4S0N4_AQUTE</name>
<feature type="transmembrane region" description="Helical" evidence="5">
    <location>
        <begin position="153"/>
        <end position="177"/>
    </location>
</feature>
<dbReference type="CDD" id="cd17365">
    <property type="entry name" value="MFS_PcaK_like"/>
    <property type="match status" value="1"/>
</dbReference>
<sequence>MTATPMPARGPAAAAMALDDKPMNGFQWLAVVICMVINMVDGFDVLVTAFAAKAISAEWALNGSQLGMLLSAGLVGMAGGSLFIAPWADRIGRRPMILGCLTVSGIGMLLSALARTPLELGALRVLTGLGVGGILACSNVIASEYASRRWRGLAVTLQSTGYALGSALGGALAVWMIDAHGWRSIFLFGGGATLGVALLVLARLPESMDFLLTRRPADALQRVNALNAAVGLPALAALPARQAAGGPQGSRFAQLLGPALRRPTLLVWLSFFTVMFGFYFVMSWTPKLLSASGLTGPQGVTAGVLLSLGGILGAALLGLLAARFALKRVLAGFLVITALLLSVFVSSAHPLAISYALAFLIGAFANGSVAGLYAIGPVVYPAQVRATGLGIGIGVGRLGAIVSPLVAGALIDQHWLPTQLYLGYGLAFAAAACIVMLHRLSASEGPGAAQALKARTAH</sequence>
<evidence type="ECO:0000259" key="6">
    <source>
        <dbReference type="PROSITE" id="PS50850"/>
    </source>
</evidence>
<evidence type="ECO:0000313" key="7">
    <source>
        <dbReference type="EMBL" id="URI06901.1"/>
    </source>
</evidence>
<feature type="transmembrane region" description="Helical" evidence="5">
    <location>
        <begin position="64"/>
        <end position="84"/>
    </location>
</feature>
<feature type="transmembrane region" description="Helical" evidence="5">
    <location>
        <begin position="302"/>
        <end position="322"/>
    </location>
</feature>
<feature type="transmembrane region" description="Helical" evidence="5">
    <location>
        <begin position="120"/>
        <end position="141"/>
    </location>
</feature>
<dbReference type="PANTHER" id="PTHR23508:SF10">
    <property type="entry name" value="CARBOXYLIC ACID TRANSPORTER PROTEIN HOMOLOG"/>
    <property type="match status" value="1"/>
</dbReference>
<evidence type="ECO:0000256" key="5">
    <source>
        <dbReference type="SAM" id="Phobius"/>
    </source>
</evidence>
<feature type="transmembrane region" description="Helical" evidence="5">
    <location>
        <begin position="265"/>
        <end position="282"/>
    </location>
</feature>
<dbReference type="PROSITE" id="PS00217">
    <property type="entry name" value="SUGAR_TRANSPORT_2"/>
    <property type="match status" value="1"/>
</dbReference>
<protein>
    <submittedName>
        <fullName evidence="7">MFS transporter</fullName>
    </submittedName>
</protein>
<dbReference type="InterPro" id="IPR020846">
    <property type="entry name" value="MFS_dom"/>
</dbReference>
<keyword evidence="4 5" id="KW-0472">Membrane</keyword>
<dbReference type="InterPro" id="IPR005829">
    <property type="entry name" value="Sugar_transporter_CS"/>
</dbReference>
<evidence type="ECO:0000256" key="3">
    <source>
        <dbReference type="ARBA" id="ARBA00022989"/>
    </source>
</evidence>
<feature type="domain" description="Major facilitator superfamily (MFS) profile" evidence="6">
    <location>
        <begin position="30"/>
        <end position="443"/>
    </location>
</feature>
<accession>A0ABY4S0N4</accession>
<dbReference type="PROSITE" id="PS50850">
    <property type="entry name" value="MFS"/>
    <property type="match status" value="1"/>
</dbReference>
<evidence type="ECO:0000256" key="2">
    <source>
        <dbReference type="ARBA" id="ARBA00022692"/>
    </source>
</evidence>
<feature type="transmembrane region" description="Helical" evidence="5">
    <location>
        <begin position="352"/>
        <end position="375"/>
    </location>
</feature>
<organism evidence="7 8">
    <name type="scientific">Aquincola tertiaricarbonis</name>
    <dbReference type="NCBI Taxonomy" id="391953"/>
    <lineage>
        <taxon>Bacteria</taxon>
        <taxon>Pseudomonadati</taxon>
        <taxon>Pseudomonadota</taxon>
        <taxon>Betaproteobacteria</taxon>
        <taxon>Burkholderiales</taxon>
        <taxon>Sphaerotilaceae</taxon>
        <taxon>Aquincola</taxon>
    </lineage>
</organism>
<dbReference type="Proteomes" id="UP001056201">
    <property type="component" value="Chromosome 1"/>
</dbReference>
<keyword evidence="3 5" id="KW-1133">Transmembrane helix</keyword>
<evidence type="ECO:0000256" key="1">
    <source>
        <dbReference type="ARBA" id="ARBA00004141"/>
    </source>
</evidence>
<dbReference type="RefSeq" id="WP_250195166.1">
    <property type="nucleotide sequence ID" value="NZ_CP097635.1"/>
</dbReference>